<dbReference type="InterPro" id="IPR036795">
    <property type="entry name" value="IMP_cyclohydrolase-like_sf"/>
</dbReference>
<evidence type="ECO:0000313" key="2">
    <source>
        <dbReference type="EMBL" id="MEQ2509690.1"/>
    </source>
</evidence>
<dbReference type="Gene3D" id="3.60.20.20">
    <property type="entry name" value="Inosine monophosphate cyclohydrolase-like"/>
    <property type="match status" value="1"/>
</dbReference>
<organism evidence="2 3">
    <name type="scientific">Faecousia intestinalis</name>
    <dbReference type="NCBI Taxonomy" id="3133167"/>
    <lineage>
        <taxon>Bacteria</taxon>
        <taxon>Bacillati</taxon>
        <taxon>Bacillota</taxon>
        <taxon>Clostridia</taxon>
        <taxon>Eubacteriales</taxon>
        <taxon>Oscillospiraceae</taxon>
        <taxon>Faecousia</taxon>
    </lineage>
</organism>
<dbReference type="SUPFAM" id="SSF75569">
    <property type="entry name" value="Archaeal IMP cyclohydrolase PurO"/>
    <property type="match status" value="1"/>
</dbReference>
<protein>
    <submittedName>
        <fullName evidence="2">IMP cyclohydrolase</fullName>
    </submittedName>
</protein>
<dbReference type="Pfam" id="PF07826">
    <property type="entry name" value="IMP_cyclohyd"/>
    <property type="match status" value="1"/>
</dbReference>
<dbReference type="RefSeq" id="WP_349134407.1">
    <property type="nucleotide sequence ID" value="NZ_JBBMFF010000027.1"/>
</dbReference>
<reference evidence="2 3" key="1">
    <citation type="submission" date="2024-03" db="EMBL/GenBank/DDBJ databases">
        <title>Human intestinal bacterial collection.</title>
        <authorList>
            <person name="Pauvert C."/>
            <person name="Hitch T.C.A."/>
            <person name="Clavel T."/>
        </authorList>
    </citation>
    <scope>NUCLEOTIDE SEQUENCE [LARGE SCALE GENOMIC DNA]</scope>
    <source>
        <strain evidence="2 3">CLA-AA-H192</strain>
    </source>
</reference>
<gene>
    <name evidence="2" type="ORF">WMO66_00270</name>
</gene>
<comment type="caution">
    <text evidence="2">The sequence shown here is derived from an EMBL/GenBank/DDBJ whole genome shotgun (WGS) entry which is preliminary data.</text>
</comment>
<dbReference type="EMBL" id="JBBMFF010000027">
    <property type="protein sequence ID" value="MEQ2509690.1"/>
    <property type="molecule type" value="Genomic_DNA"/>
</dbReference>
<dbReference type="Proteomes" id="UP001491552">
    <property type="component" value="Unassembled WGS sequence"/>
</dbReference>
<sequence>MYDISRLLRDNPYPGRGIVLGRSGDDRCSVLAYFIMGRSANSRNRVFVRTDDGIRAQAFDPAAMTDPKGILYNPVRRIGEAWVVSNGDQTDAIRDCFAVGRPWEEALRASTFKQDAPDFTPRISGLLYPDGHYALSILKAMEGSPRCCQRSVFDYDVPRAGMGHIIYTYEGDGTPLPSFCGEPRAVTICGSQEDFTAAVWYGLHAENRVSLFTAFIDRRTGEVTTRIVNRNQNIGV</sequence>
<evidence type="ECO:0000259" key="1">
    <source>
        <dbReference type="Pfam" id="PF07826"/>
    </source>
</evidence>
<feature type="domain" description="Inosine monophosphate cyclohydrolase-like" evidence="1">
    <location>
        <begin position="13"/>
        <end position="217"/>
    </location>
</feature>
<accession>A0ABV1G2Q3</accession>
<keyword evidence="3" id="KW-1185">Reference proteome</keyword>
<proteinExistence type="predicted"/>
<name>A0ABV1G2Q3_9FIRM</name>
<evidence type="ECO:0000313" key="3">
    <source>
        <dbReference type="Proteomes" id="UP001491552"/>
    </source>
</evidence>
<dbReference type="InterPro" id="IPR020600">
    <property type="entry name" value="IMP_cyclohydrolase-like"/>
</dbReference>